<dbReference type="InterPro" id="IPR036250">
    <property type="entry name" value="AcylCo_DH-like_C"/>
</dbReference>
<dbReference type="Proteomes" id="UP000198656">
    <property type="component" value="Unassembled WGS sequence"/>
</dbReference>
<keyword evidence="2" id="KW-0274">FAD</keyword>
<evidence type="ECO:0000256" key="3">
    <source>
        <dbReference type="ARBA" id="ARBA00023002"/>
    </source>
</evidence>
<evidence type="ECO:0000313" key="6">
    <source>
        <dbReference type="EMBL" id="SDI13984.1"/>
    </source>
</evidence>
<dbReference type="PANTHER" id="PTHR36117:SF3">
    <property type="entry name" value="4-HYDROXYPHENYLACETATE 3-MONOOXYGENASE-RELATED"/>
    <property type="match status" value="1"/>
</dbReference>
<dbReference type="Pfam" id="PF03241">
    <property type="entry name" value="HpaB"/>
    <property type="match status" value="1"/>
</dbReference>
<dbReference type="InterPro" id="IPR024674">
    <property type="entry name" value="HpaB/PvcC/4-BUDH_N"/>
</dbReference>
<dbReference type="GO" id="GO:0016853">
    <property type="term" value="F:isomerase activity"/>
    <property type="evidence" value="ECO:0007669"/>
    <property type="project" value="UniProtKB-KW"/>
</dbReference>
<proteinExistence type="predicted"/>
<keyword evidence="3" id="KW-0560">Oxidoreductase</keyword>
<dbReference type="EMBL" id="FNCP01000027">
    <property type="protein sequence ID" value="SDI13984.1"/>
    <property type="molecule type" value="Genomic_DNA"/>
</dbReference>
<dbReference type="InterPro" id="IPR024719">
    <property type="entry name" value="HpaB/PvcC/4-BUDH_C"/>
</dbReference>
<dbReference type="STRING" id="1121419.SAMN05443529_12744"/>
<dbReference type="GO" id="GO:0016627">
    <property type="term" value="F:oxidoreductase activity, acting on the CH-CH group of donors"/>
    <property type="evidence" value="ECO:0007669"/>
    <property type="project" value="InterPro"/>
</dbReference>
<dbReference type="Gene3D" id="2.40.110.10">
    <property type="entry name" value="Butyryl-CoA Dehydrogenase, subunit A, domain 2"/>
    <property type="match status" value="1"/>
</dbReference>
<dbReference type="PANTHER" id="PTHR36117">
    <property type="entry name" value="4-HYDROXYPHENYLACETATE 3-MONOOXYGENASE-RELATED"/>
    <property type="match status" value="1"/>
</dbReference>
<name>A0A1G8I580_9FIRM</name>
<protein>
    <submittedName>
        <fullName evidence="6">4-hydroxybutyryl-CoA dehydratase / vinylacetyl-CoA-Delta-isomerase</fullName>
    </submittedName>
</protein>
<dbReference type="Gene3D" id="1.20.140.10">
    <property type="entry name" value="Butyryl-CoA Dehydrogenase, subunit A, domain 3"/>
    <property type="match status" value="1"/>
</dbReference>
<evidence type="ECO:0000256" key="1">
    <source>
        <dbReference type="ARBA" id="ARBA00022630"/>
    </source>
</evidence>
<dbReference type="InterPro" id="IPR004925">
    <property type="entry name" value="HpaB/PvcC/4-BUDH"/>
</dbReference>
<feature type="domain" description="HpaB/PvcC/4-BUDH N-terminal" evidence="5">
    <location>
        <begin position="3"/>
        <end position="267"/>
    </location>
</feature>
<dbReference type="SUPFAM" id="SSF47203">
    <property type="entry name" value="Acyl-CoA dehydrogenase C-terminal domain-like"/>
    <property type="match status" value="1"/>
</dbReference>
<feature type="domain" description="HpaB/PvcC/4-BUDH C-terminal" evidence="4">
    <location>
        <begin position="280"/>
        <end position="484"/>
    </location>
</feature>
<evidence type="ECO:0000259" key="5">
    <source>
        <dbReference type="Pfam" id="PF11794"/>
    </source>
</evidence>
<sequence length="492" mass="55182">MRTRAQYIERLGKMNNNLYCNGQKMDRLDERQEGTINVMGLTFDAAWDPASKELCTVTSHLTGEIINRFNHIHQSVEDLHKKQDMTRFMCNKVGQCIQRCMGIDAANAINAVSYEAQKSPKAKTAYHDNWLKWLERFQREDLVASCAQTDVKGARLKRPAEQDDPDMYVHVVEERSDGIIVRGSKVHISEASISDEILVVPNRALKKGEEAYALAFAVPSDYEGIKQVVHIHNPRKRDHYERGIEYGYTDSYIIFEDCFIPWERVFLCGEVQHGGIAALLFALFHRHSYSGCKPAMLDYVIGLSGLAAEINGIENTPHVREMLSKLIMTGELGYAAGYTASDLGKPEVYIPGVGVMKYGPGGYIPNSIYANVGRCLTGEAVFHEQEILCNIAGGMPATFPYEKDLANPETKQLLEKYLNRNPKIPIEDQIKYWLNFVDFGLSSFSGPTQYGAYHGGGSPIMEQIAITSQYDLESKKDIVRAIAGMSARPTKK</sequence>
<dbReference type="PIRSF" id="PIRSF000331">
    <property type="entry name" value="HpaA_HpaB"/>
    <property type="match status" value="1"/>
</dbReference>
<dbReference type="Pfam" id="PF11794">
    <property type="entry name" value="HpaB_N"/>
    <property type="match status" value="1"/>
</dbReference>
<dbReference type="RefSeq" id="WP_092335196.1">
    <property type="nucleotide sequence ID" value="NZ_FNCP01000027.1"/>
</dbReference>
<evidence type="ECO:0000256" key="2">
    <source>
        <dbReference type="ARBA" id="ARBA00022827"/>
    </source>
</evidence>
<dbReference type="AlphaFoldDB" id="A0A1G8I580"/>
<keyword evidence="7" id="KW-1185">Reference proteome</keyword>
<accession>A0A1G8I580</accession>
<evidence type="ECO:0000259" key="4">
    <source>
        <dbReference type="Pfam" id="PF03241"/>
    </source>
</evidence>
<gene>
    <name evidence="6" type="ORF">SAMN05443529_12744</name>
</gene>
<organism evidence="6 7">
    <name type="scientific">Desulfosporosinus hippei DSM 8344</name>
    <dbReference type="NCBI Taxonomy" id="1121419"/>
    <lineage>
        <taxon>Bacteria</taxon>
        <taxon>Bacillati</taxon>
        <taxon>Bacillota</taxon>
        <taxon>Clostridia</taxon>
        <taxon>Eubacteriales</taxon>
        <taxon>Desulfitobacteriaceae</taxon>
        <taxon>Desulfosporosinus</taxon>
    </lineage>
</organism>
<dbReference type="SUPFAM" id="SSF56645">
    <property type="entry name" value="Acyl-CoA dehydrogenase NM domain-like"/>
    <property type="match status" value="1"/>
</dbReference>
<keyword evidence="6" id="KW-0413">Isomerase</keyword>
<dbReference type="OrthoDB" id="9785230at2"/>
<evidence type="ECO:0000313" key="7">
    <source>
        <dbReference type="Proteomes" id="UP000198656"/>
    </source>
</evidence>
<keyword evidence="1" id="KW-0285">Flavoprotein</keyword>
<dbReference type="Gene3D" id="1.10.3140.10">
    <property type="entry name" value="4-hydroxybutyryl-coa dehydratase, domain 1"/>
    <property type="match status" value="1"/>
</dbReference>
<dbReference type="InterPro" id="IPR009100">
    <property type="entry name" value="AcylCoA_DH/oxidase_NM_dom_sf"/>
</dbReference>
<dbReference type="InterPro" id="IPR046373">
    <property type="entry name" value="Acyl-CoA_Oxase/DH_mid-dom_sf"/>
</dbReference>
<reference evidence="7" key="1">
    <citation type="submission" date="2016-10" db="EMBL/GenBank/DDBJ databases">
        <authorList>
            <person name="Varghese N."/>
            <person name="Submissions S."/>
        </authorList>
    </citation>
    <scope>NUCLEOTIDE SEQUENCE [LARGE SCALE GENOMIC DNA]</scope>
    <source>
        <strain evidence="7">DSM 8344</strain>
    </source>
</reference>